<sequence length="418" mass="46961">MPAATPTPVPTTPKAMLPGDLLLHSWRGGTVVPRRLPLDTYHRQLAGELISLFRSAHSSSQGSLDRLLAEAEGESPDYRLRRGLVHLLKSLCTFETVSPIEPPKLRSRLFALAAGSIPSPAQTARHLEQLAGAIGAELDRPVAAPVLQQSLYADLPQNQILTAFEEPTPEALLHRYNLAQVQGVFYRATHIQLNVHRNDPGEYKYLFRFLKLFGLMTYIEGDPDCGFTLTIDGPTSLFQVHAQYGLALAKLLPALLHVSRWNLVAHLKSRDTYTREIRTASFHLDSGCGLVSHYPPGKPFDSMIEQSFAEQWRTLKTEWQLEREVHLLPIPGSVMIPDFRLIHPDGRSVILEIVGYWRPEYLKKKFSQVRRVDCPELLLAISERLNLEKAGVKLEDLPARVVWYKDKLSARAVLKALG</sequence>
<dbReference type="KEGG" id="glj:GKIL_3273"/>
<dbReference type="PIRSF" id="PIRSF019435">
    <property type="entry name" value="UCP019435"/>
    <property type="match status" value="1"/>
</dbReference>
<dbReference type="Pfam" id="PF05626">
    <property type="entry name" value="DUF790"/>
    <property type="match status" value="1"/>
</dbReference>
<dbReference type="PANTHER" id="PTHR39640">
    <property type="entry name" value="VNG6129C"/>
    <property type="match status" value="1"/>
</dbReference>
<organism evidence="1 2">
    <name type="scientific">Gloeobacter kilaueensis (strain ATCC BAA-2537 / CCAP 1431/1 / ULC 316 / JS1)</name>
    <dbReference type="NCBI Taxonomy" id="1183438"/>
    <lineage>
        <taxon>Bacteria</taxon>
        <taxon>Bacillati</taxon>
        <taxon>Cyanobacteriota</taxon>
        <taxon>Cyanophyceae</taxon>
        <taxon>Gloeobacterales</taxon>
        <taxon>Gloeobacteraceae</taxon>
        <taxon>Gloeobacter</taxon>
    </lineage>
</organism>
<dbReference type="EMBL" id="CP003587">
    <property type="protein sequence ID" value="AGY59519.1"/>
    <property type="molecule type" value="Genomic_DNA"/>
</dbReference>
<dbReference type="AlphaFoldDB" id="U5QPI0"/>
<dbReference type="Proteomes" id="UP000017396">
    <property type="component" value="Chromosome"/>
</dbReference>
<dbReference type="InterPro" id="IPR008508">
    <property type="entry name" value="Bax1"/>
</dbReference>
<name>U5QPI0_GLOK1</name>
<evidence type="ECO:0000313" key="2">
    <source>
        <dbReference type="Proteomes" id="UP000017396"/>
    </source>
</evidence>
<protein>
    <recommendedName>
        <fullName evidence="3">DUF790 family protein</fullName>
    </recommendedName>
</protein>
<dbReference type="PANTHER" id="PTHR39640:SF1">
    <property type="entry name" value="DUF790 FAMILY PROTEIN"/>
    <property type="match status" value="1"/>
</dbReference>
<dbReference type="HOGENOM" id="CLU_038336_0_0_3"/>
<evidence type="ECO:0000313" key="1">
    <source>
        <dbReference type="EMBL" id="AGY59519.1"/>
    </source>
</evidence>
<accession>U5QPI0</accession>
<reference evidence="1 2" key="1">
    <citation type="journal article" date="2013" name="PLoS ONE">
        <title>Cultivation and Complete Genome Sequencing of Gloeobacter kilaueensis sp. nov., from a Lava Cave in Kilauea Caldera, Hawai'i.</title>
        <authorList>
            <person name="Saw J.H."/>
            <person name="Schatz M."/>
            <person name="Brown M.V."/>
            <person name="Kunkel D.D."/>
            <person name="Foster J.S."/>
            <person name="Shick H."/>
            <person name="Christensen S."/>
            <person name="Hou S."/>
            <person name="Wan X."/>
            <person name="Donachie S.P."/>
        </authorList>
    </citation>
    <scope>NUCLEOTIDE SEQUENCE [LARGE SCALE GENOMIC DNA]</scope>
    <source>
        <strain evidence="2">JS</strain>
    </source>
</reference>
<dbReference type="eggNOG" id="COG3372">
    <property type="taxonomic scope" value="Bacteria"/>
</dbReference>
<proteinExistence type="predicted"/>
<dbReference type="PATRIC" id="fig|1183438.3.peg.3216"/>
<dbReference type="STRING" id="1183438.GKIL_3273"/>
<evidence type="ECO:0008006" key="3">
    <source>
        <dbReference type="Google" id="ProtNLM"/>
    </source>
</evidence>
<gene>
    <name evidence="1" type="ORF">GKIL_3273</name>
</gene>
<keyword evidence="2" id="KW-1185">Reference proteome</keyword>